<accession>A0A178V9T5</accession>
<dbReference type="Pfam" id="PF13520">
    <property type="entry name" value="AA_permease_2"/>
    <property type="match status" value="1"/>
</dbReference>
<dbReference type="GO" id="GO:0022857">
    <property type="term" value="F:transmembrane transporter activity"/>
    <property type="evidence" value="ECO:0007669"/>
    <property type="project" value="InterPro"/>
</dbReference>
<evidence type="ECO:0000313" key="10">
    <source>
        <dbReference type="Proteomes" id="UP000078284"/>
    </source>
</evidence>
<name>A0A178V9T5_ARATH</name>
<dbReference type="InterPro" id="IPR005174">
    <property type="entry name" value="KIB1-4_b-propeller"/>
</dbReference>
<evidence type="ECO:0000256" key="1">
    <source>
        <dbReference type="ARBA" id="ARBA00004141"/>
    </source>
</evidence>
<evidence type="ECO:0000313" key="9">
    <source>
        <dbReference type="EMBL" id="OAP01672.1"/>
    </source>
</evidence>
<keyword evidence="4 6" id="KW-1133">Transmembrane helix</keyword>
<feature type="transmembrane region" description="Helical" evidence="6">
    <location>
        <begin position="554"/>
        <end position="574"/>
    </location>
</feature>
<dbReference type="Pfam" id="PF03478">
    <property type="entry name" value="Beta-prop_KIB1-4"/>
    <property type="match status" value="2"/>
</dbReference>
<evidence type="ECO:0000256" key="4">
    <source>
        <dbReference type="ARBA" id="ARBA00022989"/>
    </source>
</evidence>
<organism evidence="9 10">
    <name type="scientific">Arabidopsis thaliana</name>
    <name type="common">Mouse-ear cress</name>
    <dbReference type="NCBI Taxonomy" id="3702"/>
    <lineage>
        <taxon>Eukaryota</taxon>
        <taxon>Viridiplantae</taxon>
        <taxon>Streptophyta</taxon>
        <taxon>Embryophyta</taxon>
        <taxon>Tracheophyta</taxon>
        <taxon>Spermatophyta</taxon>
        <taxon>Magnoliopsida</taxon>
        <taxon>eudicotyledons</taxon>
        <taxon>Gunneridae</taxon>
        <taxon>Pentapetalae</taxon>
        <taxon>rosids</taxon>
        <taxon>malvids</taxon>
        <taxon>Brassicales</taxon>
        <taxon>Brassicaceae</taxon>
        <taxon>Camelineae</taxon>
        <taxon>Arabidopsis</taxon>
    </lineage>
</organism>
<comment type="subcellular location">
    <subcellularLocation>
        <location evidence="1">Membrane</location>
        <topology evidence="1">Multi-pass membrane protein</topology>
    </subcellularLocation>
</comment>
<reference evidence="10" key="1">
    <citation type="journal article" date="2016" name="Proc. Natl. Acad. Sci. U.S.A.">
        <title>Chromosome-level assembly of Arabidopsis thaliana Ler reveals the extent of translocation and inversion polymorphisms.</title>
        <authorList>
            <person name="Zapata L."/>
            <person name="Ding J."/>
            <person name="Willing E.M."/>
            <person name="Hartwig B."/>
            <person name="Bezdan D."/>
            <person name="Jiao W.B."/>
            <person name="Patel V."/>
            <person name="Velikkakam James G."/>
            <person name="Koornneef M."/>
            <person name="Ossowski S."/>
            <person name="Schneeberger K."/>
        </authorList>
    </citation>
    <scope>NUCLEOTIDE SEQUENCE [LARGE SCALE GENOMIC DNA]</scope>
    <source>
        <strain evidence="10">cv. Landsberg erecta</strain>
    </source>
</reference>
<keyword evidence="5 6" id="KW-0472">Membrane</keyword>
<dbReference type="PANTHER" id="PTHR43243:SF15">
    <property type="entry name" value="CATIONIC AMINO ACID TRANSPORTER 4, VACUOLAR"/>
    <property type="match status" value="1"/>
</dbReference>
<feature type="transmembrane region" description="Helical" evidence="6">
    <location>
        <begin position="1079"/>
        <end position="1097"/>
    </location>
</feature>
<feature type="transmembrane region" description="Helical" evidence="6">
    <location>
        <begin position="617"/>
        <end position="638"/>
    </location>
</feature>
<sequence length="1124" mass="123180">MSLKKEMWDSNEKTCDDSNQPILVVDLIRSILERLSFVDFHRARCISSLWYTASESCIGGPSTPWIILFPNEFVERNNDSYYNNDFHVLNLFTRERIPLPSLESTDGFPMNITNRLDTAVLWVDEKSRDYLVAWSYGDIFAYRKNGDGNNSWKVIEPLKNQRCVDMFHKSPVVTLSGEVLVIASRVEPHPGTFLFFVYKLDPKFEDARILSIELSTNAPKLDDADDRKAIHYKSLCGRGLANMALGHYYTAAVLFAHLVKCYAKWPKNSFDLFTWEDLFMYTAWCGLATMKKDELEKGDDKNNWKVIQPLMNQRCVDMVCKESKLYVLTDTHVTVLDFSHADASPIQCASFKSPNYGNDSFCGKNLAVTLSGQVLIVIHSGGVYKMDPKSLEWSRTNSLGDEAFIFDLGITVAAKDGVMKNCIYFYADPPYRPRRRFVRNAESGRNKQNHKSHLNFEESLPTRISQKLESCTPLELSPAPILHLVDSVEEKISIFVGFSGKNSDGFALNRLENQTGVDSAKLVDMNSLVRRKQVDSVHLIKNDGPHQLAKKLSAVDLVAIGVGTTIGAGVYILVGTVAREHTGPALAVSFFIAGVAAALSACCYAELASRCPSAGSAYHYAYICLGEGIAWLVGWALVLDYTIGGSAIARGITPNLASFFGGLDNLPVFLARQTIPGVGIVVDPCAALLIMIVTILLCFGIKESSTVQAIVTSVNVCTLVFIIVVGGYLACKTGWVGYDLPSGYFPFGLNGILAGSAVVFFSYIGFDTVTSTAEEVKNPQRDLPLGIGIALLICCILYMLLSVVIVGLVPYYSLNPDTPISSAFGDSGMQWAAYILTTGAITALCASLLGSLLAQPRIFMAMARDGLLPAFFSEISPRTQVPVKSTIAIGVLAAALAFFMDVAQLSEMVSVGTLMAFTAVAVCVLVLRYVPPDGVPLSSSSQTLSDTDESRAETENFLVDAIESSDSPLLGNETARDEKYFGKRRKIAAWSIALVCIGVLGLASAASAERLPSFPRFTICGVSAVILLGSLITLGYIDEDEERHNFGHKGGFLCPFVPYLPVLCILINTYLIINIGAGTWIRVLIWLLIGSMIYIFYGRSHSLLNNAVYVPTMTCTRKTTDHLA</sequence>
<dbReference type="Proteomes" id="UP000078284">
    <property type="component" value="Chromosome 3"/>
</dbReference>
<feature type="transmembrane region" description="Helical" evidence="6">
    <location>
        <begin position="1014"/>
        <end position="1038"/>
    </location>
</feature>
<feature type="transmembrane region" description="Helical" evidence="6">
    <location>
        <begin position="831"/>
        <end position="854"/>
    </location>
</feature>
<evidence type="ECO:0000256" key="5">
    <source>
        <dbReference type="ARBA" id="ARBA00023136"/>
    </source>
</evidence>
<feature type="transmembrane region" description="Helical" evidence="6">
    <location>
        <begin position="675"/>
        <end position="697"/>
    </location>
</feature>
<dbReference type="Pfam" id="PF13906">
    <property type="entry name" value="AA_permease_C"/>
    <property type="match status" value="1"/>
</dbReference>
<feature type="transmembrane region" description="Helical" evidence="6">
    <location>
        <begin position="709"/>
        <end position="730"/>
    </location>
</feature>
<feature type="transmembrane region" description="Helical" evidence="6">
    <location>
        <begin position="586"/>
        <end position="605"/>
    </location>
</feature>
<dbReference type="FunFam" id="1.20.1740.10:FF:000010">
    <property type="entry name" value="probable cationic amino acid transporter"/>
    <property type="match status" value="1"/>
</dbReference>
<feature type="transmembrane region" description="Helical" evidence="6">
    <location>
        <begin position="886"/>
        <end position="905"/>
    </location>
</feature>
<dbReference type="ExpressionAtlas" id="A0A178V9T5">
    <property type="expression patterns" value="baseline and differential"/>
</dbReference>
<evidence type="ECO:0000259" key="7">
    <source>
        <dbReference type="Pfam" id="PF03478"/>
    </source>
</evidence>
<feature type="transmembrane region" description="Helical" evidence="6">
    <location>
        <begin position="785"/>
        <end position="811"/>
    </location>
</feature>
<comment type="caution">
    <text evidence="9">The sequence shown here is derived from an EMBL/GenBank/DDBJ whole genome shotgun (WGS) entry which is preliminary data.</text>
</comment>
<feature type="transmembrane region" description="Helical" evidence="6">
    <location>
        <begin position="742"/>
        <end position="764"/>
    </location>
</feature>
<dbReference type="AlphaFoldDB" id="A0A178V9T5"/>
<feature type="domain" description="KIB1-4 beta-propeller" evidence="7">
    <location>
        <begin position="287"/>
        <end position="432"/>
    </location>
</feature>
<feature type="domain" description="Cationic amino acid transporter C-terminal" evidence="8">
    <location>
        <begin position="1052"/>
        <end position="1102"/>
    </location>
</feature>
<feature type="transmembrane region" description="Helical" evidence="6">
    <location>
        <begin position="1050"/>
        <end position="1073"/>
    </location>
</feature>
<evidence type="ECO:0000256" key="6">
    <source>
        <dbReference type="SAM" id="Phobius"/>
    </source>
</evidence>
<dbReference type="Gene3D" id="1.20.1740.10">
    <property type="entry name" value="Amino acid/polyamine transporter I"/>
    <property type="match status" value="1"/>
</dbReference>
<comment type="similarity">
    <text evidence="2">Belongs to the amino acid-polyamine-organocation (APC) superfamily. Cationic amino acid transporter (CAT) (TC 2.A.3.3) family.</text>
</comment>
<dbReference type="EMBL" id="LUHQ01000003">
    <property type="protein sequence ID" value="OAP01672.1"/>
    <property type="molecule type" value="Genomic_DNA"/>
</dbReference>
<dbReference type="InterPro" id="IPR002293">
    <property type="entry name" value="AA/rel_permease1"/>
</dbReference>
<dbReference type="Gene3D" id="1.25.40.570">
    <property type="match status" value="1"/>
</dbReference>
<proteinExistence type="inferred from homology"/>
<feature type="domain" description="KIB1-4 beta-propeller" evidence="7">
    <location>
        <begin position="53"/>
        <end position="169"/>
    </location>
</feature>
<gene>
    <name evidence="9" type="ordered locus">AXX17_At3g03090</name>
</gene>
<feature type="transmembrane region" description="Helical" evidence="6">
    <location>
        <begin position="911"/>
        <end position="930"/>
    </location>
</feature>
<protein>
    <submittedName>
        <fullName evidence="9">CAT4</fullName>
    </submittedName>
</protein>
<dbReference type="GO" id="GO:0016020">
    <property type="term" value="C:membrane"/>
    <property type="evidence" value="ECO:0007669"/>
    <property type="project" value="UniProtKB-SubCell"/>
</dbReference>
<evidence type="ECO:0000256" key="2">
    <source>
        <dbReference type="ARBA" id="ARBA00008572"/>
    </source>
</evidence>
<keyword evidence="3 6" id="KW-0812">Transmembrane</keyword>
<evidence type="ECO:0000259" key="8">
    <source>
        <dbReference type="Pfam" id="PF13906"/>
    </source>
</evidence>
<evidence type="ECO:0000256" key="3">
    <source>
        <dbReference type="ARBA" id="ARBA00022692"/>
    </source>
</evidence>
<dbReference type="InterPro" id="IPR029485">
    <property type="entry name" value="CAT_C"/>
</dbReference>
<feature type="transmembrane region" description="Helical" evidence="6">
    <location>
        <begin position="987"/>
        <end position="1008"/>
    </location>
</feature>
<dbReference type="PANTHER" id="PTHR43243">
    <property type="entry name" value="INNER MEMBRANE TRANSPORTER YGJI-RELATED"/>
    <property type="match status" value="1"/>
</dbReference>